<dbReference type="EMBL" id="POUN01000003">
    <property type="protein sequence ID" value="PNF80612.1"/>
    <property type="molecule type" value="Genomic_DNA"/>
</dbReference>
<keyword evidence="1" id="KW-1133">Transmembrane helix</keyword>
<evidence type="ECO:0000313" key="3">
    <source>
        <dbReference type="Proteomes" id="UP000235925"/>
    </source>
</evidence>
<dbReference type="AlphaFoldDB" id="A0A2N8S1Y3"/>
<dbReference type="RefSeq" id="WP_102824950.1">
    <property type="nucleotide sequence ID" value="NZ_CP139348.1"/>
</dbReference>
<protein>
    <submittedName>
        <fullName evidence="2">Uncharacterized protein</fullName>
    </submittedName>
</protein>
<evidence type="ECO:0000256" key="1">
    <source>
        <dbReference type="SAM" id="Phobius"/>
    </source>
</evidence>
<gene>
    <name evidence="2" type="ORF">CXK92_10335</name>
</gene>
<evidence type="ECO:0000313" key="2">
    <source>
        <dbReference type="EMBL" id="PNF80612.1"/>
    </source>
</evidence>
<accession>A0A2N8S1Y3</accession>
<organism evidence="2 3">
    <name type="scientific">Stutzerimonas stutzeri</name>
    <name type="common">Pseudomonas stutzeri</name>
    <dbReference type="NCBI Taxonomy" id="316"/>
    <lineage>
        <taxon>Bacteria</taxon>
        <taxon>Pseudomonadati</taxon>
        <taxon>Pseudomonadota</taxon>
        <taxon>Gammaproteobacteria</taxon>
        <taxon>Pseudomonadales</taxon>
        <taxon>Pseudomonadaceae</taxon>
        <taxon>Stutzerimonas</taxon>
    </lineage>
</organism>
<keyword evidence="1" id="KW-0472">Membrane</keyword>
<feature type="transmembrane region" description="Helical" evidence="1">
    <location>
        <begin position="12"/>
        <end position="34"/>
    </location>
</feature>
<proteinExistence type="predicted"/>
<dbReference type="OrthoDB" id="7030838at2"/>
<reference evidence="2 3" key="1">
    <citation type="submission" date="2018-01" db="EMBL/GenBank/DDBJ databases">
        <title>Denitrification phenotypes of diverse strains of Pseudomonas stutzeri.</title>
        <authorList>
            <person name="Milligan D.A."/>
            <person name="Bergaust L."/>
            <person name="Bakken L.R."/>
            <person name="Frostegard A."/>
        </authorList>
    </citation>
    <scope>NUCLEOTIDE SEQUENCE [LARGE SCALE GENOMIC DNA]</scope>
    <source>
        <strain evidence="2 3">KC</strain>
    </source>
</reference>
<dbReference type="Proteomes" id="UP000235925">
    <property type="component" value="Unassembled WGS sequence"/>
</dbReference>
<name>A0A2N8S1Y3_STUST</name>
<comment type="caution">
    <text evidence="2">The sequence shown here is derived from an EMBL/GenBank/DDBJ whole genome shotgun (WGS) entry which is preliminary data.</text>
</comment>
<sequence>MVLHAQLGIVIAPAYLLNGLALICALCGGWLLVATQWRETRSVRQAVIAQAAGASRDTAAGDGATQRVNRVFYRFGWAGVLLGLSLSVASRLI</sequence>
<feature type="transmembrane region" description="Helical" evidence="1">
    <location>
        <begin position="71"/>
        <end position="90"/>
    </location>
</feature>
<keyword evidence="1" id="KW-0812">Transmembrane</keyword>